<name>A0AAJ4X9X7_9SPHI</name>
<evidence type="ECO:0000256" key="1">
    <source>
        <dbReference type="SAM" id="SignalP"/>
    </source>
</evidence>
<dbReference type="EMBL" id="LT906468">
    <property type="protein sequence ID" value="SNV46145.1"/>
    <property type="molecule type" value="Genomic_DNA"/>
</dbReference>
<evidence type="ECO:0000313" key="2">
    <source>
        <dbReference type="EMBL" id="SNV46145.1"/>
    </source>
</evidence>
<proteinExistence type="predicted"/>
<reference evidence="2 3" key="1">
    <citation type="submission" date="2017-06" db="EMBL/GenBank/DDBJ databases">
        <authorList>
            <consortium name="Pathogen Informatics"/>
        </authorList>
    </citation>
    <scope>NUCLEOTIDE SEQUENCE [LARGE SCALE GENOMIC DNA]</scope>
    <source>
        <strain evidence="2 3">NCTC12149</strain>
    </source>
</reference>
<protein>
    <submittedName>
        <fullName evidence="2">Uncharacterized protein</fullName>
    </submittedName>
</protein>
<keyword evidence="1" id="KW-0732">Signal</keyword>
<dbReference type="AlphaFoldDB" id="A0AAJ4X9X7"/>
<feature type="chain" id="PRO_5042564898" evidence="1">
    <location>
        <begin position="21"/>
        <end position="157"/>
    </location>
</feature>
<organism evidence="2 3">
    <name type="scientific">Sphingobacterium mizutaii</name>
    <dbReference type="NCBI Taxonomy" id="1010"/>
    <lineage>
        <taxon>Bacteria</taxon>
        <taxon>Pseudomonadati</taxon>
        <taxon>Bacteroidota</taxon>
        <taxon>Sphingobacteriia</taxon>
        <taxon>Sphingobacteriales</taxon>
        <taxon>Sphingobacteriaceae</taxon>
        <taxon>Sphingobacterium</taxon>
    </lineage>
</organism>
<evidence type="ECO:0000313" key="3">
    <source>
        <dbReference type="Proteomes" id="UP000215355"/>
    </source>
</evidence>
<sequence>MKTLISALTLVFMLHAPSFSQETNSAKKLIKTFYKEIFEGQKWSDEIVDKYVVYVDSNYEDAVNSVEYFQKGTHESFVAAFKENILNDNIKLIGYEEFKEEDKAKFLRFNPKRYPDIYKLTFADYPPIYVLVKNHQIESFFGFQKAQDDNYLFIIYH</sequence>
<feature type="signal peptide" evidence="1">
    <location>
        <begin position="1"/>
        <end position="20"/>
    </location>
</feature>
<accession>A0AAJ4X9X7</accession>
<dbReference type="RefSeq" id="WP_093094947.1">
    <property type="nucleotide sequence ID" value="NZ_FNGK01000001.1"/>
</dbReference>
<dbReference type="Proteomes" id="UP000215355">
    <property type="component" value="Chromosome 1"/>
</dbReference>
<dbReference type="KEGG" id="smiz:4412673_01186"/>
<gene>
    <name evidence="2" type="ORF">SAMEA4412673_01186</name>
</gene>